<dbReference type="Proteomes" id="UP001589838">
    <property type="component" value="Unassembled WGS sequence"/>
</dbReference>
<name>A0ABV6KFE8_9BACI</name>
<evidence type="ECO:0000313" key="1">
    <source>
        <dbReference type="EMBL" id="MFC0471770.1"/>
    </source>
</evidence>
<organism evidence="1 2">
    <name type="scientific">Halalkalibacter kiskunsagensis</name>
    <dbReference type="NCBI Taxonomy" id="1548599"/>
    <lineage>
        <taxon>Bacteria</taxon>
        <taxon>Bacillati</taxon>
        <taxon>Bacillota</taxon>
        <taxon>Bacilli</taxon>
        <taxon>Bacillales</taxon>
        <taxon>Bacillaceae</taxon>
        <taxon>Halalkalibacter</taxon>
    </lineage>
</organism>
<sequence length="341" mass="37470">MYVLLIDSGTTNSRIRLVQNDHTEQVVDVLKMKVGVRNTAIDGHNERLKSEIQRGIAKVIERNHLSADQVSSIVASGMITSNLGLYEVPHVTAPADLEDFVKHAKMVDSGEFFNIPCLFIPGMKNDSGELLAQSPQLVNEMDIMRGEEVEAFGLLKQLAPVGRGIMVLPGSHTKYVVIDQDQTLCFSLSTLGGEVLQAICSNTILSSSLNEKLVETIDTPHLLAGFHAAKREGLTRSFFHIRLLQLYSELDDNARANYFVGAVLQSDLQALDSYLEHAGKFEWMIVGGSNPLRSAFVHLLSDQYENVNIMEANDEQVEHALVSGAIEVGSQFFDNEGGIAT</sequence>
<evidence type="ECO:0000313" key="2">
    <source>
        <dbReference type="Proteomes" id="UP001589838"/>
    </source>
</evidence>
<dbReference type="Gene3D" id="3.30.420.300">
    <property type="entry name" value="2-keto-3-deoxy-galactonokinase, substrate binding domain"/>
    <property type="match status" value="1"/>
</dbReference>
<reference evidence="1 2" key="1">
    <citation type="submission" date="2024-09" db="EMBL/GenBank/DDBJ databases">
        <authorList>
            <person name="Sun Q."/>
            <person name="Mori K."/>
        </authorList>
    </citation>
    <scope>NUCLEOTIDE SEQUENCE [LARGE SCALE GENOMIC DNA]</scope>
    <source>
        <strain evidence="1 2">NCAIM B.02610</strain>
    </source>
</reference>
<dbReference type="CDD" id="cd24012">
    <property type="entry name" value="ASKHA_NBD_KDGal-kinase"/>
    <property type="match status" value="1"/>
</dbReference>
<accession>A0ABV6KFE8</accession>
<dbReference type="InterPro" id="IPR042257">
    <property type="entry name" value="DGOK_C"/>
</dbReference>
<dbReference type="EMBL" id="JBHLUX010000036">
    <property type="protein sequence ID" value="MFC0471770.1"/>
    <property type="molecule type" value="Genomic_DNA"/>
</dbReference>
<dbReference type="InterPro" id="IPR007729">
    <property type="entry name" value="DGOK"/>
</dbReference>
<protein>
    <submittedName>
        <fullName evidence="1">2-dehydro-3-deoxygalactonokinase</fullName>
    </submittedName>
</protein>
<dbReference type="Gene3D" id="3.30.420.310">
    <property type="entry name" value="2-keto-3-deoxy-galactonokinase, C-terminal domain"/>
    <property type="match status" value="1"/>
</dbReference>
<dbReference type="InterPro" id="IPR042258">
    <property type="entry name" value="DGOK_N"/>
</dbReference>
<dbReference type="SUPFAM" id="SSF53067">
    <property type="entry name" value="Actin-like ATPase domain"/>
    <property type="match status" value="1"/>
</dbReference>
<gene>
    <name evidence="1" type="ORF">ACFFHM_15010</name>
</gene>
<dbReference type="Pfam" id="PF05035">
    <property type="entry name" value="DGOK"/>
    <property type="match status" value="1"/>
</dbReference>
<comment type="caution">
    <text evidence="1">The sequence shown here is derived from an EMBL/GenBank/DDBJ whole genome shotgun (WGS) entry which is preliminary data.</text>
</comment>
<keyword evidence="2" id="KW-1185">Reference proteome</keyword>
<proteinExistence type="predicted"/>
<dbReference type="RefSeq" id="WP_335959661.1">
    <property type="nucleotide sequence ID" value="NZ_JAXBLX010000006.1"/>
</dbReference>
<dbReference type="InterPro" id="IPR043129">
    <property type="entry name" value="ATPase_NBD"/>
</dbReference>